<gene>
    <name evidence="9" type="primary">ysxA</name>
    <name evidence="9" type="ORF">R50_2186</name>
</gene>
<dbReference type="InterPro" id="IPR001405">
    <property type="entry name" value="UPF0758"/>
</dbReference>
<name>A0A6F8ZJP9_9FIRM</name>
<dbReference type="SUPFAM" id="SSF102712">
    <property type="entry name" value="JAB1/MPN domain"/>
    <property type="match status" value="1"/>
</dbReference>
<dbReference type="InterPro" id="IPR037518">
    <property type="entry name" value="MPN"/>
</dbReference>
<dbReference type="GO" id="GO:0006508">
    <property type="term" value="P:proteolysis"/>
    <property type="evidence" value="ECO:0007669"/>
    <property type="project" value="UniProtKB-KW"/>
</dbReference>
<feature type="domain" description="MPN" evidence="8">
    <location>
        <begin position="101"/>
        <end position="225"/>
    </location>
</feature>
<dbReference type="Pfam" id="PF20582">
    <property type="entry name" value="UPF0758_N"/>
    <property type="match status" value="1"/>
</dbReference>
<dbReference type="PANTHER" id="PTHR30471:SF3">
    <property type="entry name" value="UPF0758 PROTEIN YEES-RELATED"/>
    <property type="match status" value="1"/>
</dbReference>
<dbReference type="GO" id="GO:0008237">
    <property type="term" value="F:metallopeptidase activity"/>
    <property type="evidence" value="ECO:0007669"/>
    <property type="project" value="UniProtKB-KW"/>
</dbReference>
<dbReference type="NCBIfam" id="TIGR00608">
    <property type="entry name" value="radc"/>
    <property type="match status" value="1"/>
</dbReference>
<dbReference type="AlphaFoldDB" id="A0A6F8ZJP9"/>
<dbReference type="KEGG" id="hfv:R50_2186"/>
<evidence type="ECO:0000256" key="5">
    <source>
        <dbReference type="ARBA" id="ARBA00022833"/>
    </source>
</evidence>
<dbReference type="InterPro" id="IPR046778">
    <property type="entry name" value="UPF0758_N"/>
</dbReference>
<dbReference type="GO" id="GO:0046872">
    <property type="term" value="F:metal ion binding"/>
    <property type="evidence" value="ECO:0007669"/>
    <property type="project" value="UniProtKB-KW"/>
</dbReference>
<keyword evidence="6" id="KW-0482">Metalloprotease</keyword>
<accession>A0A6F8ZJP9</accession>
<evidence type="ECO:0000256" key="6">
    <source>
        <dbReference type="ARBA" id="ARBA00023049"/>
    </source>
</evidence>
<keyword evidence="4" id="KW-0378">Hydrolase</keyword>
<dbReference type="Gene3D" id="3.40.140.10">
    <property type="entry name" value="Cytidine Deaminase, domain 2"/>
    <property type="match status" value="1"/>
</dbReference>
<evidence type="ECO:0000256" key="3">
    <source>
        <dbReference type="ARBA" id="ARBA00022723"/>
    </source>
</evidence>
<keyword evidence="3" id="KW-0479">Metal-binding</keyword>
<dbReference type="Proteomes" id="UP000503399">
    <property type="component" value="Chromosome"/>
</dbReference>
<keyword evidence="10" id="KW-1185">Reference proteome</keyword>
<evidence type="ECO:0000256" key="2">
    <source>
        <dbReference type="ARBA" id="ARBA00022670"/>
    </source>
</evidence>
<proteinExistence type="inferred from homology"/>
<comment type="similarity">
    <text evidence="1 7">Belongs to the UPF0758 family.</text>
</comment>
<dbReference type="PANTHER" id="PTHR30471">
    <property type="entry name" value="DNA REPAIR PROTEIN RADC"/>
    <property type="match status" value="1"/>
</dbReference>
<evidence type="ECO:0000256" key="7">
    <source>
        <dbReference type="RuleBase" id="RU003797"/>
    </source>
</evidence>
<reference evidence="9 10" key="1">
    <citation type="submission" date="2020-02" db="EMBL/GenBank/DDBJ databases">
        <authorList>
            <person name="Hogendoorn C."/>
        </authorList>
    </citation>
    <scope>NUCLEOTIDE SEQUENCE [LARGE SCALE GENOMIC DNA]</scope>
    <source>
        <strain evidence="9">R501</strain>
    </source>
</reference>
<dbReference type="InterPro" id="IPR025657">
    <property type="entry name" value="RadC_JAB"/>
</dbReference>
<evidence type="ECO:0000259" key="8">
    <source>
        <dbReference type="PROSITE" id="PS50249"/>
    </source>
</evidence>
<dbReference type="PROSITE" id="PS50249">
    <property type="entry name" value="MPN"/>
    <property type="match status" value="1"/>
</dbReference>
<dbReference type="InterPro" id="IPR020891">
    <property type="entry name" value="UPF0758_CS"/>
</dbReference>
<dbReference type="Pfam" id="PF04002">
    <property type="entry name" value="RadC"/>
    <property type="match status" value="1"/>
</dbReference>
<evidence type="ECO:0000313" key="10">
    <source>
        <dbReference type="Proteomes" id="UP000503399"/>
    </source>
</evidence>
<dbReference type="PROSITE" id="PS01302">
    <property type="entry name" value="UPF0758"/>
    <property type="match status" value="1"/>
</dbReference>
<keyword evidence="5" id="KW-0862">Zinc</keyword>
<organism evidence="9 10">
    <name type="scientific">Candidatus Hydrogenisulfobacillus filiaventi</name>
    <dbReference type="NCBI Taxonomy" id="2707344"/>
    <lineage>
        <taxon>Bacteria</taxon>
        <taxon>Bacillati</taxon>
        <taxon>Bacillota</taxon>
        <taxon>Clostridia</taxon>
        <taxon>Eubacteriales</taxon>
        <taxon>Clostridiales Family XVII. Incertae Sedis</taxon>
        <taxon>Candidatus Hydrogenisulfobacillus</taxon>
    </lineage>
</organism>
<keyword evidence="2" id="KW-0645">Protease</keyword>
<protein>
    <submittedName>
        <fullName evidence="9">Conserved nucleotide-related metabolism protein</fullName>
    </submittedName>
</protein>
<evidence type="ECO:0000256" key="1">
    <source>
        <dbReference type="ARBA" id="ARBA00010243"/>
    </source>
</evidence>
<sequence>MRGGIKALPAADRPRERLLRLGPEALADHELLAVLLGSGTAGHPVHVIAERLLAEGWAALARRRPQELLGVEGLGPAKAALLAAALDIGRRVRQAVPAPPEVRTPEDVVRLVDDMAFLDQEEFRVISLNTKHRVLAAEVVFRGGLDTVEVFPRELFRRAVGRSAAAVVVVHNHPSGDPLPSPEDLALTRRLVLAGRVLGIPVLDHIVVAAGGHVSVRRFAPGEAGDWD</sequence>
<dbReference type="CDD" id="cd08071">
    <property type="entry name" value="MPN_DUF2466"/>
    <property type="match status" value="1"/>
</dbReference>
<dbReference type="EMBL" id="LR778114">
    <property type="protein sequence ID" value="CAB1129683.1"/>
    <property type="molecule type" value="Genomic_DNA"/>
</dbReference>
<evidence type="ECO:0000256" key="4">
    <source>
        <dbReference type="ARBA" id="ARBA00022801"/>
    </source>
</evidence>
<dbReference type="NCBIfam" id="NF000642">
    <property type="entry name" value="PRK00024.1"/>
    <property type="match status" value="1"/>
</dbReference>
<evidence type="ECO:0000313" key="9">
    <source>
        <dbReference type="EMBL" id="CAB1129683.1"/>
    </source>
</evidence>